<dbReference type="AlphaFoldDB" id="A0A701VDB0"/>
<proteinExistence type="predicted"/>
<dbReference type="NCBIfam" id="TIGR01784">
    <property type="entry name" value="T_den_put_tspse"/>
    <property type="match status" value="1"/>
</dbReference>
<reference evidence="1" key="1">
    <citation type="journal article" date="2018" name="Genome Biol.">
        <title>SKESA: strategic k-mer extension for scrupulous assemblies.</title>
        <authorList>
            <person name="Souvorov A."/>
            <person name="Agarwala R."/>
            <person name="Lipman D.J."/>
        </authorList>
    </citation>
    <scope>NUCLEOTIDE SEQUENCE</scope>
    <source>
        <strain evidence="1">3749-68</strain>
        <strain evidence="2">5202-64</strain>
    </source>
</reference>
<dbReference type="InterPro" id="IPR051699">
    <property type="entry name" value="Rpn/YhgA-like_nuclease"/>
</dbReference>
<dbReference type="GO" id="GO:0006310">
    <property type="term" value="P:DNA recombination"/>
    <property type="evidence" value="ECO:0007669"/>
    <property type="project" value="TreeGrafter"/>
</dbReference>
<gene>
    <name evidence="1" type="ORF">G0B47_25600</name>
    <name evidence="2" type="ORF">GND67_004849</name>
</gene>
<dbReference type="PANTHER" id="PTHR34611">
    <property type="match status" value="1"/>
</dbReference>
<protein>
    <submittedName>
        <fullName evidence="1">Rpn family recombination-promoting nuclease/putative transposase</fullName>
    </submittedName>
</protein>
<organism evidence="1">
    <name type="scientific">Salmonella enterica subsp. salamae serovar 48:d:z6</name>
    <dbReference type="NCBI Taxonomy" id="1151170"/>
    <lineage>
        <taxon>Bacteria</taxon>
        <taxon>Pseudomonadati</taxon>
        <taxon>Pseudomonadota</taxon>
        <taxon>Gammaproteobacteria</taxon>
        <taxon>Enterobacterales</taxon>
        <taxon>Enterobacteriaceae</taxon>
        <taxon>Salmonella</taxon>
    </lineage>
</organism>
<dbReference type="EMBL" id="DAAMGE010000064">
    <property type="protein sequence ID" value="HAC6544523.1"/>
    <property type="molecule type" value="Genomic_DNA"/>
</dbReference>
<dbReference type="EMBL" id="DAARNL010000061">
    <property type="protein sequence ID" value="HAE3252892.1"/>
    <property type="molecule type" value="Genomic_DNA"/>
</dbReference>
<dbReference type="PANTHER" id="PTHR34611:SF4">
    <property type="entry name" value="RECOMBINATION-PROMOTING NUCLEASE PSLT051"/>
    <property type="match status" value="1"/>
</dbReference>
<comment type="caution">
    <text evidence="1">The sequence shown here is derived from an EMBL/GenBank/DDBJ whole genome shotgun (WGS) entry which is preliminary data.</text>
</comment>
<sequence>KGIQKGIQLGRQEGRNEGKLEGKLEVARTMLQNGIDRSTVMKMTGLSEDDLAQIRH</sequence>
<evidence type="ECO:0000313" key="2">
    <source>
        <dbReference type="EMBL" id="HAE3252892.1"/>
    </source>
</evidence>
<feature type="non-terminal residue" evidence="1">
    <location>
        <position position="1"/>
    </location>
</feature>
<name>A0A701VDB0_SALER</name>
<dbReference type="InterPro" id="IPR010106">
    <property type="entry name" value="RpnA"/>
</dbReference>
<evidence type="ECO:0000313" key="1">
    <source>
        <dbReference type="EMBL" id="HAC6544523.1"/>
    </source>
</evidence>
<dbReference type="GO" id="GO:1990238">
    <property type="term" value="F:double-stranded DNA endonuclease activity"/>
    <property type="evidence" value="ECO:0007669"/>
    <property type="project" value="TreeGrafter"/>
</dbReference>
<reference evidence="1" key="2">
    <citation type="submission" date="2018-07" db="EMBL/GenBank/DDBJ databases">
        <authorList>
            <consortium name="NCBI Pathogen Detection Project"/>
        </authorList>
    </citation>
    <scope>NUCLEOTIDE SEQUENCE</scope>
    <source>
        <strain evidence="1">3749-68</strain>
        <strain evidence="2">5202-64</strain>
    </source>
</reference>
<accession>A0A701VDB0</accession>